<protein>
    <submittedName>
        <fullName evidence="3">Trafficking kinesin-binding protein 1-like protein</fullName>
    </submittedName>
</protein>
<evidence type="ECO:0000256" key="2">
    <source>
        <dbReference type="SAM" id="MobiDB-lite"/>
    </source>
</evidence>
<feature type="region of interest" description="Disordered" evidence="2">
    <location>
        <begin position="1"/>
        <end position="21"/>
    </location>
</feature>
<dbReference type="EMBL" id="BRZM01001639">
    <property type="protein sequence ID" value="GLD73515.1"/>
    <property type="molecule type" value="Genomic_DNA"/>
</dbReference>
<gene>
    <name evidence="3" type="ORF">AKAME5_002484000</name>
</gene>
<keyword evidence="1" id="KW-0175">Coiled coil</keyword>
<proteinExistence type="predicted"/>
<comment type="caution">
    <text evidence="3">The sequence shown here is derived from an EMBL/GenBank/DDBJ whole genome shotgun (WGS) entry which is preliminary data.</text>
</comment>
<evidence type="ECO:0000313" key="4">
    <source>
        <dbReference type="Proteomes" id="UP001279410"/>
    </source>
</evidence>
<dbReference type="AlphaFoldDB" id="A0AAD3RMJ9"/>
<dbReference type="Proteomes" id="UP001279410">
    <property type="component" value="Unassembled WGS sequence"/>
</dbReference>
<name>A0AAD3RMJ9_LATJO</name>
<evidence type="ECO:0000313" key="3">
    <source>
        <dbReference type="EMBL" id="GLD73515.1"/>
    </source>
</evidence>
<organism evidence="3 4">
    <name type="scientific">Lates japonicus</name>
    <name type="common">Japanese lates</name>
    <dbReference type="NCBI Taxonomy" id="270547"/>
    <lineage>
        <taxon>Eukaryota</taxon>
        <taxon>Metazoa</taxon>
        <taxon>Chordata</taxon>
        <taxon>Craniata</taxon>
        <taxon>Vertebrata</taxon>
        <taxon>Euteleostomi</taxon>
        <taxon>Actinopterygii</taxon>
        <taxon>Neopterygii</taxon>
        <taxon>Teleostei</taxon>
        <taxon>Neoteleostei</taxon>
        <taxon>Acanthomorphata</taxon>
        <taxon>Carangaria</taxon>
        <taxon>Carangaria incertae sedis</taxon>
        <taxon>Centropomidae</taxon>
        <taxon>Lates</taxon>
    </lineage>
</organism>
<accession>A0AAD3RMJ9</accession>
<keyword evidence="4" id="KW-1185">Reference proteome</keyword>
<evidence type="ECO:0000256" key="1">
    <source>
        <dbReference type="SAM" id="Coils"/>
    </source>
</evidence>
<reference evidence="3" key="1">
    <citation type="submission" date="2022-08" db="EMBL/GenBank/DDBJ databases">
        <title>Genome sequencing of akame (Lates japonicus).</title>
        <authorList>
            <person name="Hashiguchi Y."/>
            <person name="Takahashi H."/>
        </authorList>
    </citation>
    <scope>NUCLEOTIDE SEQUENCE</scope>
    <source>
        <strain evidence="3">Kochi</strain>
    </source>
</reference>
<sequence length="200" mass="23238">MSACGHRESKGRDGQQRQDGGLARDECELHDWYYKEDKKLQELEEKLLRCIEMLHEAQEELKNLRNETTCRDPSAFYPWDCTQWRQPDSRPAHCGSARRNIPAPWVSVSSSSSVQWPLHPHSRRVWRNNLSGRFLKKRGRRAGEEHGGLQDALGQEASVDPLRKHYVLKQPHLWATTEALPPLTSSKSSNHLKVRREERI</sequence>
<feature type="coiled-coil region" evidence="1">
    <location>
        <begin position="40"/>
        <end position="67"/>
    </location>
</feature>
<feature type="region of interest" description="Disordered" evidence="2">
    <location>
        <begin position="179"/>
        <end position="200"/>
    </location>
</feature>